<proteinExistence type="predicted"/>
<sequence length="56" mass="6282">MMNWRNRMPLNKGKSKKAISENISTEMHSGKGQKQAVAIALSEARKHGAHIPKKKK</sequence>
<dbReference type="EMBL" id="LR796264">
    <property type="protein sequence ID" value="CAB4132722.1"/>
    <property type="molecule type" value="Genomic_DNA"/>
</dbReference>
<dbReference type="EMBL" id="LR796149">
    <property type="protein sequence ID" value="CAB4121534.1"/>
    <property type="molecule type" value="Genomic_DNA"/>
</dbReference>
<gene>
    <name evidence="5" type="ORF">UFOVP1357_7</name>
    <name evidence="1" type="ORF">UFOVP18_7</name>
    <name evidence="3" type="ORF">UFOVP258_58</name>
    <name evidence="4" type="ORF">UFOVP502_50</name>
    <name evidence="2" type="ORF">UFOVP82_9</name>
</gene>
<dbReference type="EMBL" id="LR796201">
    <property type="protein sequence ID" value="CAB4126622.1"/>
    <property type="molecule type" value="Genomic_DNA"/>
</dbReference>
<name>A0A6J5KHK6_9CAUD</name>
<evidence type="ECO:0000313" key="5">
    <source>
        <dbReference type="EMBL" id="CAB4199675.1"/>
    </source>
</evidence>
<protein>
    <submittedName>
        <fullName evidence="1">Uncharacterized protein</fullName>
    </submittedName>
</protein>
<dbReference type="InterPro" id="IPR045468">
    <property type="entry name" value="DUF6496"/>
</dbReference>
<organism evidence="1">
    <name type="scientific">uncultured Caudovirales phage</name>
    <dbReference type="NCBI Taxonomy" id="2100421"/>
    <lineage>
        <taxon>Viruses</taxon>
        <taxon>Duplodnaviria</taxon>
        <taxon>Heunggongvirae</taxon>
        <taxon>Uroviricota</taxon>
        <taxon>Caudoviricetes</taxon>
        <taxon>Peduoviridae</taxon>
        <taxon>Maltschvirus</taxon>
        <taxon>Maltschvirus maltsch</taxon>
    </lineage>
</organism>
<dbReference type="Pfam" id="PF20106">
    <property type="entry name" value="DUF6496"/>
    <property type="match status" value="1"/>
</dbReference>
<evidence type="ECO:0000313" key="3">
    <source>
        <dbReference type="EMBL" id="CAB4132722.1"/>
    </source>
</evidence>
<dbReference type="EMBL" id="LR797304">
    <property type="protein sequence ID" value="CAB4199675.1"/>
    <property type="molecule type" value="Genomic_DNA"/>
</dbReference>
<evidence type="ECO:0000313" key="4">
    <source>
        <dbReference type="EMBL" id="CAB4146632.1"/>
    </source>
</evidence>
<reference evidence="1" key="1">
    <citation type="submission" date="2020-04" db="EMBL/GenBank/DDBJ databases">
        <authorList>
            <person name="Chiriac C."/>
            <person name="Salcher M."/>
            <person name="Ghai R."/>
            <person name="Kavagutti S V."/>
        </authorList>
    </citation>
    <scope>NUCLEOTIDE SEQUENCE</scope>
</reference>
<accession>A0A6J5KHK6</accession>
<evidence type="ECO:0000313" key="1">
    <source>
        <dbReference type="EMBL" id="CAB4121534.1"/>
    </source>
</evidence>
<dbReference type="EMBL" id="LR796468">
    <property type="protein sequence ID" value="CAB4146632.1"/>
    <property type="molecule type" value="Genomic_DNA"/>
</dbReference>
<evidence type="ECO:0000313" key="2">
    <source>
        <dbReference type="EMBL" id="CAB4126622.1"/>
    </source>
</evidence>